<dbReference type="AlphaFoldDB" id="A0AAV9HF82"/>
<comment type="similarity">
    <text evidence="9">Belongs to the glycosyltransferase 8 family. Glycogenin subfamily.</text>
</comment>
<comment type="catalytic activity">
    <reaction evidence="12">
        <text>L-tyrosyl-[glycogenin] + UDP-alpha-D-glucose = alpha-D-glucosyl-L-tyrosyl-[glycogenin] + UDP + H(+)</text>
        <dbReference type="Rhea" id="RHEA:23360"/>
        <dbReference type="Rhea" id="RHEA-COMP:14604"/>
        <dbReference type="Rhea" id="RHEA-COMP:14605"/>
        <dbReference type="ChEBI" id="CHEBI:15378"/>
        <dbReference type="ChEBI" id="CHEBI:46858"/>
        <dbReference type="ChEBI" id="CHEBI:58223"/>
        <dbReference type="ChEBI" id="CHEBI:58885"/>
        <dbReference type="ChEBI" id="CHEBI:140573"/>
        <dbReference type="EC" id="2.4.1.186"/>
    </reaction>
</comment>
<comment type="cofactor">
    <cofactor evidence="1">
        <name>Mn(2+)</name>
        <dbReference type="ChEBI" id="CHEBI:29035"/>
    </cofactor>
</comment>
<evidence type="ECO:0000256" key="11">
    <source>
        <dbReference type="ARBA" id="ARBA00050886"/>
    </source>
</evidence>
<sequence length="597" mass="64980">MAIQEGTEDVYASLLLTDNYLPGALVLAHSLRDAGTTKKLAILVTADTVSSEVIEQLKTVYDYVIPVERVKNEHPANLFLMNRPDLHSAFTKVNLWKLTQFRKIVYVDADVVAYRAPDELFDLPHAFSAAPDIGWPDLFNTGVMALTPNMGDYYALVALAERGISFDGADQGLLNMHFKNTFNRISFSYNVTPSAHYQYVPAYKHLQSTISMVHFIGSDKPWTQGRQQSTGNSPFTEMAGKWWAVFDRHYRKEDGSTPHLVQYFVKGEFNPTTTVVIAPPPEPKIESWDASKQSPPSDSKPEAANFPQAHYGMSRDKAPYVASDQYLPPVDRPKPIFPWEANQPKPTRVFAERPLDPLPPKSPSLATSTAPVVQQNEPTTPPPANLATGEASAEASAAQGNTWTNAWDEDPSIDKYVSAISSKHSRTRSQGLGVVPTTPPQKSGASLKVTDFPSETERPSLPVTPAPHSRPPNWATGTSEDGDGDQLPAADGVPEQAEWDPLAQLDKLAHQHSEALLEKLGTVSPQEETIGIRGQQIPSRPVPFGSEGAKSPTYVSPSPVVSPVPVKPASSTSTSKILSTSSASTSPPTSTLNKGKK</sequence>
<dbReference type="Gene3D" id="3.90.550.10">
    <property type="entry name" value="Spore Coat Polysaccharide Biosynthesis Protein SpsA, Chain A"/>
    <property type="match status" value="1"/>
</dbReference>
<dbReference type="Pfam" id="PF01501">
    <property type="entry name" value="Glyco_transf_8"/>
    <property type="match status" value="1"/>
</dbReference>
<dbReference type="InterPro" id="IPR050587">
    <property type="entry name" value="GNT1/Glycosyltrans_8"/>
</dbReference>
<dbReference type="SUPFAM" id="SSF53448">
    <property type="entry name" value="Nucleotide-diphospho-sugar transferases"/>
    <property type="match status" value="1"/>
</dbReference>
<evidence type="ECO:0000256" key="13">
    <source>
        <dbReference type="ARBA" id="ARBA00057883"/>
    </source>
</evidence>
<dbReference type="FunFam" id="3.90.550.10:FF:000092">
    <property type="entry name" value="Glycogenin 2"/>
    <property type="match status" value="1"/>
</dbReference>
<feature type="region of interest" description="Disordered" evidence="14">
    <location>
        <begin position="350"/>
        <end position="498"/>
    </location>
</feature>
<gene>
    <name evidence="15" type="ORF">QBC42DRAFT_299913</name>
</gene>
<dbReference type="GO" id="GO:0005978">
    <property type="term" value="P:glycogen biosynthetic process"/>
    <property type="evidence" value="ECO:0007669"/>
    <property type="project" value="UniProtKB-KW"/>
</dbReference>
<comment type="catalytic activity">
    <reaction evidence="11">
        <text>[1,4-alpha-D-glucosyl](n)-L-tyrosyl-[glycogenin] + UDP-alpha-D-glucose = [1,4-alpha-D-glucosyl](n+1)-L-tyrosyl-[glycogenin] + UDP + H(+)</text>
        <dbReference type="Rhea" id="RHEA:56560"/>
        <dbReference type="Rhea" id="RHEA-COMP:14606"/>
        <dbReference type="Rhea" id="RHEA-COMP:14607"/>
        <dbReference type="ChEBI" id="CHEBI:15378"/>
        <dbReference type="ChEBI" id="CHEBI:58223"/>
        <dbReference type="ChEBI" id="CHEBI:58885"/>
        <dbReference type="ChEBI" id="CHEBI:140574"/>
        <dbReference type="EC" id="2.4.1.186"/>
    </reaction>
</comment>
<evidence type="ECO:0000256" key="7">
    <source>
        <dbReference type="ARBA" id="ARBA00023180"/>
    </source>
</evidence>
<comment type="function">
    <text evidence="13">Self-glucosylating initiator of glycogen synthesis. It catalyzes the formation of a short alpha (1,4)-glucosyl chain covalently attached via a glucose 1-O-tyrosyl linkage to internal tyrosine residues and these chains act as primers for the elongation reaction catalyzed by glycogen synthase.</text>
</comment>
<feature type="compositionally biased region" description="Polar residues" evidence="14">
    <location>
        <begin position="366"/>
        <end position="378"/>
    </location>
</feature>
<evidence type="ECO:0000256" key="6">
    <source>
        <dbReference type="ARBA" id="ARBA00023056"/>
    </source>
</evidence>
<accession>A0AAV9HF82</accession>
<evidence type="ECO:0000256" key="1">
    <source>
        <dbReference type="ARBA" id="ARBA00001936"/>
    </source>
</evidence>
<reference evidence="15" key="2">
    <citation type="submission" date="2023-06" db="EMBL/GenBank/DDBJ databases">
        <authorList>
            <consortium name="Lawrence Berkeley National Laboratory"/>
            <person name="Mondo S.J."/>
            <person name="Hensen N."/>
            <person name="Bonometti L."/>
            <person name="Westerberg I."/>
            <person name="Brannstrom I.O."/>
            <person name="Guillou S."/>
            <person name="Cros-Aarteil S."/>
            <person name="Calhoun S."/>
            <person name="Haridas S."/>
            <person name="Kuo A."/>
            <person name="Pangilinan J."/>
            <person name="Riley R."/>
            <person name="Labutti K."/>
            <person name="Andreopoulos B."/>
            <person name="Lipzen A."/>
            <person name="Chen C."/>
            <person name="Yanf M."/>
            <person name="Daum C."/>
            <person name="Ng V."/>
            <person name="Clum A."/>
            <person name="Steindorff A."/>
            <person name="Ohm R."/>
            <person name="Martin F."/>
            <person name="Silar P."/>
            <person name="Natvig D."/>
            <person name="Lalanne C."/>
            <person name="Gautier V."/>
            <person name="Ament-Velasquez S.L."/>
            <person name="Kruys A."/>
            <person name="Hutchinson M.I."/>
            <person name="Powell A.J."/>
            <person name="Barry K."/>
            <person name="Miller A.N."/>
            <person name="Grigoriev I.V."/>
            <person name="Debuchy R."/>
            <person name="Gladieux P."/>
            <person name="Thoren M.H."/>
            <person name="Johannesson H."/>
        </authorList>
    </citation>
    <scope>NUCLEOTIDE SEQUENCE</scope>
    <source>
        <strain evidence="15">PSN324</strain>
    </source>
</reference>
<keyword evidence="4 15" id="KW-0808">Transferase</keyword>
<dbReference type="GO" id="GO:0005737">
    <property type="term" value="C:cytoplasm"/>
    <property type="evidence" value="ECO:0007669"/>
    <property type="project" value="UniProtKB-SubCell"/>
</dbReference>
<dbReference type="CDD" id="cd02537">
    <property type="entry name" value="GT8_Glycogenin"/>
    <property type="match status" value="1"/>
</dbReference>
<dbReference type="PANTHER" id="PTHR11183">
    <property type="entry name" value="GLYCOGENIN SUBFAMILY MEMBER"/>
    <property type="match status" value="1"/>
</dbReference>
<keyword evidence="3" id="KW-0963">Cytoplasm</keyword>
<organism evidence="15 16">
    <name type="scientific">Cladorrhinum samala</name>
    <dbReference type="NCBI Taxonomy" id="585594"/>
    <lineage>
        <taxon>Eukaryota</taxon>
        <taxon>Fungi</taxon>
        <taxon>Dikarya</taxon>
        <taxon>Ascomycota</taxon>
        <taxon>Pezizomycotina</taxon>
        <taxon>Sordariomycetes</taxon>
        <taxon>Sordariomycetidae</taxon>
        <taxon>Sordariales</taxon>
        <taxon>Podosporaceae</taxon>
        <taxon>Cladorrhinum</taxon>
    </lineage>
</organism>
<name>A0AAV9HF82_9PEZI</name>
<feature type="region of interest" description="Disordered" evidence="14">
    <location>
        <begin position="519"/>
        <end position="597"/>
    </location>
</feature>
<dbReference type="GO" id="GO:0008466">
    <property type="term" value="F:glycogenin glucosyltransferase activity"/>
    <property type="evidence" value="ECO:0007669"/>
    <property type="project" value="UniProtKB-EC"/>
</dbReference>
<keyword evidence="6" id="KW-0320">Glycogen biosynthesis</keyword>
<keyword evidence="16" id="KW-1185">Reference proteome</keyword>
<evidence type="ECO:0000256" key="10">
    <source>
        <dbReference type="ARBA" id="ARBA00038934"/>
    </source>
</evidence>
<keyword evidence="5" id="KW-0479">Metal-binding</keyword>
<keyword evidence="8" id="KW-0464">Manganese</keyword>
<comment type="caution">
    <text evidence="15">The sequence shown here is derived from an EMBL/GenBank/DDBJ whole genome shotgun (WGS) entry which is preliminary data.</text>
</comment>
<evidence type="ECO:0000256" key="14">
    <source>
        <dbReference type="SAM" id="MobiDB-lite"/>
    </source>
</evidence>
<evidence type="ECO:0000313" key="15">
    <source>
        <dbReference type="EMBL" id="KAK4458849.1"/>
    </source>
</evidence>
<evidence type="ECO:0000256" key="4">
    <source>
        <dbReference type="ARBA" id="ARBA00022679"/>
    </source>
</evidence>
<evidence type="ECO:0000256" key="2">
    <source>
        <dbReference type="ARBA" id="ARBA00004496"/>
    </source>
</evidence>
<evidence type="ECO:0000313" key="16">
    <source>
        <dbReference type="Proteomes" id="UP001321749"/>
    </source>
</evidence>
<evidence type="ECO:0000256" key="3">
    <source>
        <dbReference type="ARBA" id="ARBA00022490"/>
    </source>
</evidence>
<dbReference type="GO" id="GO:0046872">
    <property type="term" value="F:metal ion binding"/>
    <property type="evidence" value="ECO:0007669"/>
    <property type="project" value="UniProtKB-KW"/>
</dbReference>
<dbReference type="InterPro" id="IPR029044">
    <property type="entry name" value="Nucleotide-diphossugar_trans"/>
</dbReference>
<evidence type="ECO:0000256" key="12">
    <source>
        <dbReference type="ARBA" id="ARBA00052293"/>
    </source>
</evidence>
<evidence type="ECO:0000256" key="8">
    <source>
        <dbReference type="ARBA" id="ARBA00023211"/>
    </source>
</evidence>
<feature type="compositionally biased region" description="Low complexity" evidence="14">
    <location>
        <begin position="567"/>
        <end position="597"/>
    </location>
</feature>
<dbReference type="InterPro" id="IPR002495">
    <property type="entry name" value="Glyco_trans_8"/>
</dbReference>
<evidence type="ECO:0000256" key="9">
    <source>
        <dbReference type="ARBA" id="ARBA00038162"/>
    </source>
</evidence>
<dbReference type="EC" id="2.4.1.186" evidence="10"/>
<feature type="compositionally biased region" description="Low complexity" evidence="14">
    <location>
        <begin position="550"/>
        <end position="559"/>
    </location>
</feature>
<keyword evidence="7" id="KW-0325">Glycoprotein</keyword>
<proteinExistence type="inferred from homology"/>
<comment type="subcellular location">
    <subcellularLocation>
        <location evidence="2">Cytoplasm</location>
    </subcellularLocation>
</comment>
<evidence type="ECO:0000256" key="5">
    <source>
        <dbReference type="ARBA" id="ARBA00022723"/>
    </source>
</evidence>
<feature type="region of interest" description="Disordered" evidence="14">
    <location>
        <begin position="278"/>
        <end position="306"/>
    </location>
</feature>
<dbReference type="Proteomes" id="UP001321749">
    <property type="component" value="Unassembled WGS sequence"/>
</dbReference>
<reference evidence="15" key="1">
    <citation type="journal article" date="2023" name="Mol. Phylogenet. Evol.">
        <title>Genome-scale phylogeny and comparative genomics of the fungal order Sordariales.</title>
        <authorList>
            <person name="Hensen N."/>
            <person name="Bonometti L."/>
            <person name="Westerberg I."/>
            <person name="Brannstrom I.O."/>
            <person name="Guillou S."/>
            <person name="Cros-Aarteil S."/>
            <person name="Calhoun S."/>
            <person name="Haridas S."/>
            <person name="Kuo A."/>
            <person name="Mondo S."/>
            <person name="Pangilinan J."/>
            <person name="Riley R."/>
            <person name="LaButti K."/>
            <person name="Andreopoulos B."/>
            <person name="Lipzen A."/>
            <person name="Chen C."/>
            <person name="Yan M."/>
            <person name="Daum C."/>
            <person name="Ng V."/>
            <person name="Clum A."/>
            <person name="Steindorff A."/>
            <person name="Ohm R.A."/>
            <person name="Martin F."/>
            <person name="Silar P."/>
            <person name="Natvig D.O."/>
            <person name="Lalanne C."/>
            <person name="Gautier V."/>
            <person name="Ament-Velasquez S.L."/>
            <person name="Kruys A."/>
            <person name="Hutchinson M.I."/>
            <person name="Powell A.J."/>
            <person name="Barry K."/>
            <person name="Miller A.N."/>
            <person name="Grigoriev I.V."/>
            <person name="Debuchy R."/>
            <person name="Gladieux P."/>
            <person name="Hiltunen Thoren M."/>
            <person name="Johannesson H."/>
        </authorList>
    </citation>
    <scope>NUCLEOTIDE SEQUENCE</scope>
    <source>
        <strain evidence="15">PSN324</strain>
    </source>
</reference>
<protein>
    <recommendedName>
        <fullName evidence="10">glycogenin glucosyltransferase</fullName>
        <ecNumber evidence="10">2.4.1.186</ecNumber>
    </recommendedName>
</protein>
<dbReference type="EMBL" id="MU865054">
    <property type="protein sequence ID" value="KAK4458849.1"/>
    <property type="molecule type" value="Genomic_DNA"/>
</dbReference>